<dbReference type="PROSITE" id="PS50850">
    <property type="entry name" value="MFS"/>
    <property type="match status" value="1"/>
</dbReference>
<feature type="transmembrane region" description="Helical" evidence="6">
    <location>
        <begin position="78"/>
        <end position="98"/>
    </location>
</feature>
<dbReference type="InterPro" id="IPR036259">
    <property type="entry name" value="MFS_trans_sf"/>
</dbReference>
<dbReference type="Proteomes" id="UP000190890">
    <property type="component" value="Unassembled WGS sequence"/>
</dbReference>
<feature type="transmembrane region" description="Helical" evidence="6">
    <location>
        <begin position="168"/>
        <end position="190"/>
    </location>
</feature>
<organism evidence="8 9">
    <name type="scientific">Clostridium puniceum</name>
    <dbReference type="NCBI Taxonomy" id="29367"/>
    <lineage>
        <taxon>Bacteria</taxon>
        <taxon>Bacillati</taxon>
        <taxon>Bacillota</taxon>
        <taxon>Clostridia</taxon>
        <taxon>Eubacteriales</taxon>
        <taxon>Clostridiaceae</taxon>
        <taxon>Clostridium</taxon>
    </lineage>
</organism>
<feature type="transmembrane region" description="Helical" evidence="6">
    <location>
        <begin position="380"/>
        <end position="401"/>
    </location>
</feature>
<sequence>MEKSKLHYSWFIFAGCCVMSFVGLGLILNTQGLFFTPVGNDLGFTRTQIALMLTIQNITQMITMPFAGKMFPKYNAKFLLTGSFIVFAGAIIACSTFNNLYMFYAAGIVMGAVQPFCVSLVLPIFLGNWFEKKLGFALGIAAAVSGLGGTIFNPIVSNIIVNYGWRNAYIFIGVVALVLVLPFTLFVMVFKPSDKGLYAYGIDASQVKSEDQVEQSGFTAKEAYRTLAFYLFCISAIVLQMVAGLVQHISAHVVNLGYPLTVGATVISGIMLGAATGKFIIGFLLDKWSSKLVTCIYATLGFIGWLGLNLALNQQLMVVSGFVIGLAQALVLVALPFYIKRVFGTKEYSAIFSTVSLLAALASAASVYIGGAFFDATKSYRIPLSLNSAYFVVALITIIIATSSKKKSQSKILNEQVG</sequence>
<evidence type="ECO:0000256" key="2">
    <source>
        <dbReference type="ARBA" id="ARBA00022448"/>
    </source>
</evidence>
<evidence type="ECO:0000256" key="3">
    <source>
        <dbReference type="ARBA" id="ARBA00022692"/>
    </source>
</evidence>
<dbReference type="OrthoDB" id="182417at2"/>
<feature type="transmembrane region" description="Helical" evidence="6">
    <location>
        <begin position="104"/>
        <end position="127"/>
    </location>
</feature>
<evidence type="ECO:0000313" key="8">
    <source>
        <dbReference type="EMBL" id="OOM74910.1"/>
    </source>
</evidence>
<accession>A0A1S8TAU1</accession>
<dbReference type="AlphaFoldDB" id="A0A1S8TAU1"/>
<dbReference type="STRING" id="29367.CLPUN_36370"/>
<dbReference type="InterPro" id="IPR020846">
    <property type="entry name" value="MFS_dom"/>
</dbReference>
<keyword evidence="9" id="KW-1185">Reference proteome</keyword>
<dbReference type="PROSITE" id="PS51257">
    <property type="entry name" value="PROKAR_LIPOPROTEIN"/>
    <property type="match status" value="1"/>
</dbReference>
<comment type="caution">
    <text evidence="8">The sequence shown here is derived from an EMBL/GenBank/DDBJ whole genome shotgun (WGS) entry which is preliminary data.</text>
</comment>
<evidence type="ECO:0000256" key="5">
    <source>
        <dbReference type="ARBA" id="ARBA00023136"/>
    </source>
</evidence>
<dbReference type="PANTHER" id="PTHR11360:SF290">
    <property type="entry name" value="MONOCARBOXYLATE MFS PERMEASE"/>
    <property type="match status" value="1"/>
</dbReference>
<dbReference type="GO" id="GO:0005886">
    <property type="term" value="C:plasma membrane"/>
    <property type="evidence" value="ECO:0007669"/>
    <property type="project" value="UniProtKB-SubCell"/>
</dbReference>
<keyword evidence="5 6" id="KW-0472">Membrane</keyword>
<feature type="transmembrane region" description="Helical" evidence="6">
    <location>
        <begin position="48"/>
        <end position="66"/>
    </location>
</feature>
<feature type="transmembrane region" description="Helical" evidence="6">
    <location>
        <begin position="318"/>
        <end position="339"/>
    </location>
</feature>
<feature type="transmembrane region" description="Helical" evidence="6">
    <location>
        <begin position="258"/>
        <end position="285"/>
    </location>
</feature>
<evidence type="ECO:0000259" key="7">
    <source>
        <dbReference type="PROSITE" id="PS50850"/>
    </source>
</evidence>
<feature type="transmembrane region" description="Helical" evidence="6">
    <location>
        <begin position="7"/>
        <end position="28"/>
    </location>
</feature>
<dbReference type="Gene3D" id="1.20.1250.20">
    <property type="entry name" value="MFS general substrate transporter like domains"/>
    <property type="match status" value="2"/>
</dbReference>
<gene>
    <name evidence="8" type="ORF">CLPUN_36370</name>
</gene>
<keyword evidence="4 6" id="KW-1133">Transmembrane helix</keyword>
<dbReference type="InterPro" id="IPR011701">
    <property type="entry name" value="MFS"/>
</dbReference>
<dbReference type="GO" id="GO:0022857">
    <property type="term" value="F:transmembrane transporter activity"/>
    <property type="evidence" value="ECO:0007669"/>
    <property type="project" value="InterPro"/>
</dbReference>
<name>A0A1S8TAU1_9CLOT</name>
<feature type="transmembrane region" description="Helical" evidence="6">
    <location>
        <begin position="227"/>
        <end position="246"/>
    </location>
</feature>
<feature type="transmembrane region" description="Helical" evidence="6">
    <location>
        <begin position="134"/>
        <end position="156"/>
    </location>
</feature>
<dbReference type="SUPFAM" id="SSF103473">
    <property type="entry name" value="MFS general substrate transporter"/>
    <property type="match status" value="1"/>
</dbReference>
<dbReference type="RefSeq" id="WP_077848647.1">
    <property type="nucleotide sequence ID" value="NZ_LZZM01000192.1"/>
</dbReference>
<comment type="subcellular location">
    <subcellularLocation>
        <location evidence="1">Cell membrane</location>
        <topology evidence="1">Multi-pass membrane protein</topology>
    </subcellularLocation>
</comment>
<dbReference type="Pfam" id="PF07690">
    <property type="entry name" value="MFS_1"/>
    <property type="match status" value="1"/>
</dbReference>
<evidence type="ECO:0000256" key="1">
    <source>
        <dbReference type="ARBA" id="ARBA00004651"/>
    </source>
</evidence>
<feature type="transmembrane region" description="Helical" evidence="6">
    <location>
        <begin position="351"/>
        <end position="374"/>
    </location>
</feature>
<dbReference type="InterPro" id="IPR050327">
    <property type="entry name" value="Proton-linked_MCT"/>
</dbReference>
<evidence type="ECO:0000313" key="9">
    <source>
        <dbReference type="Proteomes" id="UP000190890"/>
    </source>
</evidence>
<reference evidence="8 9" key="1">
    <citation type="submission" date="2016-05" db="EMBL/GenBank/DDBJ databases">
        <title>Microbial solvent formation.</title>
        <authorList>
            <person name="Poehlein A."/>
            <person name="Montoya Solano J.D."/>
            <person name="Flitsch S."/>
            <person name="Krabben P."/>
            <person name="Duerre P."/>
            <person name="Daniel R."/>
        </authorList>
    </citation>
    <scope>NUCLEOTIDE SEQUENCE [LARGE SCALE GENOMIC DNA]</scope>
    <source>
        <strain evidence="8 9">DSM 2619</strain>
    </source>
</reference>
<dbReference type="EMBL" id="LZZM01000192">
    <property type="protein sequence ID" value="OOM74910.1"/>
    <property type="molecule type" value="Genomic_DNA"/>
</dbReference>
<evidence type="ECO:0000256" key="6">
    <source>
        <dbReference type="SAM" id="Phobius"/>
    </source>
</evidence>
<dbReference type="PANTHER" id="PTHR11360">
    <property type="entry name" value="MONOCARBOXYLATE TRANSPORTER"/>
    <property type="match status" value="1"/>
</dbReference>
<feature type="domain" description="Major facilitator superfamily (MFS) profile" evidence="7">
    <location>
        <begin position="9"/>
        <end position="406"/>
    </location>
</feature>
<protein>
    <submittedName>
        <fullName evidence="8">Putative 3-hydroxyphenylpropionic transporter MhpT</fullName>
    </submittedName>
</protein>
<evidence type="ECO:0000256" key="4">
    <source>
        <dbReference type="ARBA" id="ARBA00022989"/>
    </source>
</evidence>
<keyword evidence="2" id="KW-0813">Transport</keyword>
<proteinExistence type="predicted"/>
<keyword evidence="3 6" id="KW-0812">Transmembrane</keyword>
<feature type="transmembrane region" description="Helical" evidence="6">
    <location>
        <begin position="292"/>
        <end position="312"/>
    </location>
</feature>